<organism evidence="2 3">
    <name type="scientific">Alteriqipengyuania lutimaris</name>
    <dbReference type="NCBI Taxonomy" id="1538146"/>
    <lineage>
        <taxon>Bacteria</taxon>
        <taxon>Pseudomonadati</taxon>
        <taxon>Pseudomonadota</taxon>
        <taxon>Alphaproteobacteria</taxon>
        <taxon>Sphingomonadales</taxon>
        <taxon>Erythrobacteraceae</taxon>
        <taxon>Alteriqipengyuania</taxon>
    </lineage>
</organism>
<name>A0A395LN64_9SPHN</name>
<dbReference type="GO" id="GO:0003677">
    <property type="term" value="F:DNA binding"/>
    <property type="evidence" value="ECO:0007669"/>
    <property type="project" value="InterPro"/>
</dbReference>
<gene>
    <name evidence="2" type="ORF">DL238_12460</name>
</gene>
<feature type="domain" description="HTH cro/C1-type" evidence="1">
    <location>
        <begin position="5"/>
        <end position="61"/>
    </location>
</feature>
<reference evidence="2 3" key="1">
    <citation type="submission" date="2018-07" db="EMBL/GenBank/DDBJ databases">
        <title>Erythrobacter nanhaiensis sp. nov., a novel member of the genus Erythrobacter isolated from the South China Sea.</title>
        <authorList>
            <person name="Chen X."/>
            <person name="Liu J."/>
        </authorList>
    </citation>
    <scope>NUCLEOTIDE SEQUENCE [LARGE SCALE GENOMIC DNA]</scope>
    <source>
        <strain evidence="2 3">S-5</strain>
    </source>
</reference>
<accession>A0A395LN64</accession>
<dbReference type="OrthoDB" id="7404022at2"/>
<dbReference type="SMART" id="SM00530">
    <property type="entry name" value="HTH_XRE"/>
    <property type="match status" value="1"/>
</dbReference>
<keyword evidence="3" id="KW-1185">Reference proteome</keyword>
<protein>
    <submittedName>
        <fullName evidence="2">XRE family transcriptional regulator</fullName>
    </submittedName>
</protein>
<dbReference type="Pfam" id="PF01381">
    <property type="entry name" value="HTH_3"/>
    <property type="match status" value="1"/>
</dbReference>
<dbReference type="PROSITE" id="PS50943">
    <property type="entry name" value="HTH_CROC1"/>
    <property type="match status" value="1"/>
</dbReference>
<evidence type="ECO:0000259" key="1">
    <source>
        <dbReference type="PROSITE" id="PS50943"/>
    </source>
</evidence>
<evidence type="ECO:0000313" key="3">
    <source>
        <dbReference type="Proteomes" id="UP000254101"/>
    </source>
</evidence>
<dbReference type="Gene3D" id="1.10.260.40">
    <property type="entry name" value="lambda repressor-like DNA-binding domains"/>
    <property type="match status" value="1"/>
</dbReference>
<dbReference type="InterPro" id="IPR001387">
    <property type="entry name" value="Cro/C1-type_HTH"/>
</dbReference>
<proteinExistence type="predicted"/>
<dbReference type="CDD" id="cd00093">
    <property type="entry name" value="HTH_XRE"/>
    <property type="match status" value="1"/>
</dbReference>
<evidence type="ECO:0000313" key="2">
    <source>
        <dbReference type="EMBL" id="RDS78332.1"/>
    </source>
</evidence>
<dbReference type="AlphaFoldDB" id="A0A395LN64"/>
<dbReference type="EMBL" id="QRBB01000001">
    <property type="protein sequence ID" value="RDS78332.1"/>
    <property type="molecule type" value="Genomic_DNA"/>
</dbReference>
<dbReference type="InterPro" id="IPR010982">
    <property type="entry name" value="Lambda_DNA-bd_dom_sf"/>
</dbReference>
<dbReference type="RefSeq" id="WP_115492555.1">
    <property type="nucleotide sequence ID" value="NZ_JACHWW010000001.1"/>
</dbReference>
<dbReference type="Proteomes" id="UP000254101">
    <property type="component" value="Unassembled WGS sequence"/>
</dbReference>
<sequence>MINRIRDMRRQKNWTLADLAAACDPPTTAQTIGRLETGTRNLSLKWMERIGAALGVDPEMLVRSDKAEDGTAVVAMLDENGPHALTRPREAVGPERMGRAGNRMVMQVSASTGAYRAGDEVWLSRIAPENAARAMNRDVLVPRRAGRFAFGRLVDHEPGRLALLPTEPGRKQLIVEDPAWLAVAEMLVRRL</sequence>
<comment type="caution">
    <text evidence="2">The sequence shown here is derived from an EMBL/GenBank/DDBJ whole genome shotgun (WGS) entry which is preliminary data.</text>
</comment>
<dbReference type="SUPFAM" id="SSF47413">
    <property type="entry name" value="lambda repressor-like DNA-binding domains"/>
    <property type="match status" value="1"/>
</dbReference>